<keyword evidence="3" id="KW-1185">Reference proteome</keyword>
<evidence type="ECO:0000313" key="2">
    <source>
        <dbReference type="EMBL" id="KAK1285923.1"/>
    </source>
</evidence>
<name>A0AAV9CCA2_ACOCL</name>
<dbReference type="EMBL" id="JAUJYO010000020">
    <property type="protein sequence ID" value="KAK1285923.1"/>
    <property type="molecule type" value="Genomic_DNA"/>
</dbReference>
<comment type="caution">
    <text evidence="2">The sequence shown here is derived from an EMBL/GenBank/DDBJ whole genome shotgun (WGS) entry which is preliminary data.</text>
</comment>
<gene>
    <name evidence="2" type="ORF">QJS10_CPB20g00471</name>
</gene>
<dbReference type="Pfam" id="PF14365">
    <property type="entry name" value="Neprosin_AP"/>
    <property type="match status" value="1"/>
</dbReference>
<dbReference type="Proteomes" id="UP001180020">
    <property type="component" value="Unassembled WGS sequence"/>
</dbReference>
<accession>A0AAV9CCA2</accession>
<dbReference type="PROSITE" id="PS52045">
    <property type="entry name" value="NEPROSIN_PEP_CD"/>
    <property type="match status" value="1"/>
</dbReference>
<dbReference type="InterPro" id="IPR053168">
    <property type="entry name" value="Glutamic_endopeptidase"/>
</dbReference>
<organism evidence="2 3">
    <name type="scientific">Acorus calamus</name>
    <name type="common">Sweet flag</name>
    <dbReference type="NCBI Taxonomy" id="4465"/>
    <lineage>
        <taxon>Eukaryota</taxon>
        <taxon>Viridiplantae</taxon>
        <taxon>Streptophyta</taxon>
        <taxon>Embryophyta</taxon>
        <taxon>Tracheophyta</taxon>
        <taxon>Spermatophyta</taxon>
        <taxon>Magnoliopsida</taxon>
        <taxon>Liliopsida</taxon>
        <taxon>Acoraceae</taxon>
        <taxon>Acorus</taxon>
    </lineage>
</organism>
<evidence type="ECO:0000259" key="1">
    <source>
        <dbReference type="PROSITE" id="PS52045"/>
    </source>
</evidence>
<evidence type="ECO:0000313" key="3">
    <source>
        <dbReference type="Proteomes" id="UP001180020"/>
    </source>
</evidence>
<dbReference type="InterPro" id="IPR004314">
    <property type="entry name" value="Neprosin"/>
</dbReference>
<protein>
    <recommendedName>
        <fullName evidence="1">Neprosin PEP catalytic domain-containing protein</fullName>
    </recommendedName>
</protein>
<proteinExistence type="predicted"/>
<dbReference type="AlphaFoldDB" id="A0AAV9CCA2"/>
<dbReference type="InterPro" id="IPR025521">
    <property type="entry name" value="Neprosin_propep"/>
</dbReference>
<reference evidence="2" key="1">
    <citation type="journal article" date="2023" name="Nat. Commun.">
        <title>Diploid and tetraploid genomes of Acorus and the evolution of monocots.</title>
        <authorList>
            <person name="Ma L."/>
            <person name="Liu K.W."/>
            <person name="Li Z."/>
            <person name="Hsiao Y.Y."/>
            <person name="Qi Y."/>
            <person name="Fu T."/>
            <person name="Tang G.D."/>
            <person name="Zhang D."/>
            <person name="Sun W.H."/>
            <person name="Liu D.K."/>
            <person name="Li Y."/>
            <person name="Chen G.Z."/>
            <person name="Liu X.D."/>
            <person name="Liao X.Y."/>
            <person name="Jiang Y.T."/>
            <person name="Yu X."/>
            <person name="Hao Y."/>
            <person name="Huang J."/>
            <person name="Zhao X.W."/>
            <person name="Ke S."/>
            <person name="Chen Y.Y."/>
            <person name="Wu W.L."/>
            <person name="Hsu J.L."/>
            <person name="Lin Y.F."/>
            <person name="Huang M.D."/>
            <person name="Li C.Y."/>
            <person name="Huang L."/>
            <person name="Wang Z.W."/>
            <person name="Zhao X."/>
            <person name="Zhong W.Y."/>
            <person name="Peng D.H."/>
            <person name="Ahmad S."/>
            <person name="Lan S."/>
            <person name="Zhang J.S."/>
            <person name="Tsai W.C."/>
            <person name="Van de Peer Y."/>
            <person name="Liu Z.J."/>
        </authorList>
    </citation>
    <scope>NUCLEOTIDE SEQUENCE</scope>
    <source>
        <strain evidence="2">CP</strain>
    </source>
</reference>
<feature type="domain" description="Neprosin PEP catalytic" evidence="1">
    <location>
        <begin position="130"/>
        <end position="362"/>
    </location>
</feature>
<sequence>MRTTHSYQTLHSKITQQNMIKKSICYQSVDGDIIDCVDIYKQPAFDHPLLYNHTIQRRPSAYPNGVEAETTEKKIHQPWHLNGRCPEGTVPIRRTQKSDLMRAISLKNFGKKYPEGIRYSQIVDDVRNDDDVGRGHEHAVVTTNEDKYFGGKADIGVWNPRVYGKDFSLAQIWIVKKKDSTRSKLDGWTTGCYNLECSGFVQVSSKYVIGGAISPLSVYGGHQFHITFNIFQDVETGNWWLQQLNTLLGYWPGSLDPKFAGGADYVEYGGEIVDSGVAYGTGGPHTSTEMGSGHFPGEGEGKAAAFSKLQVMDEDDSGFKSPQDLTTYSRMPYCYDISLRKTTSNWGVFFFYGGPGRNQDCP</sequence>
<dbReference type="PANTHER" id="PTHR31589">
    <property type="entry name" value="PROTEIN, PUTATIVE (DUF239)-RELATED-RELATED"/>
    <property type="match status" value="1"/>
</dbReference>
<dbReference type="Pfam" id="PF03080">
    <property type="entry name" value="Neprosin"/>
    <property type="match status" value="1"/>
</dbReference>
<dbReference type="PANTHER" id="PTHR31589:SF221">
    <property type="entry name" value="LIGASE, PUTATIVE (DUF239)-RELATED"/>
    <property type="match status" value="1"/>
</dbReference>
<reference evidence="2" key="2">
    <citation type="submission" date="2023-06" db="EMBL/GenBank/DDBJ databases">
        <authorList>
            <person name="Ma L."/>
            <person name="Liu K.-W."/>
            <person name="Li Z."/>
            <person name="Hsiao Y.-Y."/>
            <person name="Qi Y."/>
            <person name="Fu T."/>
            <person name="Tang G."/>
            <person name="Zhang D."/>
            <person name="Sun W.-H."/>
            <person name="Liu D.-K."/>
            <person name="Li Y."/>
            <person name="Chen G.-Z."/>
            <person name="Liu X.-D."/>
            <person name="Liao X.-Y."/>
            <person name="Jiang Y.-T."/>
            <person name="Yu X."/>
            <person name="Hao Y."/>
            <person name="Huang J."/>
            <person name="Zhao X.-W."/>
            <person name="Ke S."/>
            <person name="Chen Y.-Y."/>
            <person name="Wu W.-L."/>
            <person name="Hsu J.-L."/>
            <person name="Lin Y.-F."/>
            <person name="Huang M.-D."/>
            <person name="Li C.-Y."/>
            <person name="Huang L."/>
            <person name="Wang Z.-W."/>
            <person name="Zhao X."/>
            <person name="Zhong W.-Y."/>
            <person name="Peng D.-H."/>
            <person name="Ahmad S."/>
            <person name="Lan S."/>
            <person name="Zhang J.-S."/>
            <person name="Tsai W.-C."/>
            <person name="Van De Peer Y."/>
            <person name="Liu Z.-J."/>
        </authorList>
    </citation>
    <scope>NUCLEOTIDE SEQUENCE</scope>
    <source>
        <strain evidence="2">CP</strain>
        <tissue evidence="2">Leaves</tissue>
    </source>
</reference>